<name>A0A194QN78_PAPMA</name>
<reference evidence="2 3" key="1">
    <citation type="journal article" date="2015" name="Nat. Commun.">
        <title>Outbred genome sequencing and CRISPR/Cas9 gene editing in butterflies.</title>
        <authorList>
            <person name="Li X."/>
            <person name="Fan D."/>
            <person name="Zhang W."/>
            <person name="Liu G."/>
            <person name="Zhang L."/>
            <person name="Zhao L."/>
            <person name="Fang X."/>
            <person name="Chen L."/>
            <person name="Dong Y."/>
            <person name="Chen Y."/>
            <person name="Ding Y."/>
            <person name="Zhao R."/>
            <person name="Feng M."/>
            <person name="Zhu Y."/>
            <person name="Feng Y."/>
            <person name="Jiang X."/>
            <person name="Zhu D."/>
            <person name="Xiang H."/>
            <person name="Feng X."/>
            <person name="Li S."/>
            <person name="Wang J."/>
            <person name="Zhang G."/>
            <person name="Kronforst M.R."/>
            <person name="Wang W."/>
        </authorList>
    </citation>
    <scope>NUCLEOTIDE SEQUENCE [LARGE SCALE GENOMIC DNA]</scope>
    <source>
        <strain evidence="2">Ya'a_city_454_Pm</strain>
        <tissue evidence="2">Whole body</tissue>
    </source>
</reference>
<sequence>MLDPDDLCRYACFSTACDSSELTKDEVDKVIEDDLTQKLSEDLLQSIERKFQVDLQRRHRTHSGQPSGVAEYARPDEAARRGNRYLHQYYERMRLDHQCYYQLATDKKTIKSSSDLNILQTVEMYDRLLFILMQNQETRRSSQLTAPIESSKIKIRNKPISRQDVSLRREDDRTEPRTSGRNDRDDVERSEYDNNIPDTDCPACVEKGLTCIGRCPAERSKRE</sequence>
<evidence type="ECO:0000313" key="2">
    <source>
        <dbReference type="EMBL" id="KPJ06978.1"/>
    </source>
</evidence>
<dbReference type="AlphaFoldDB" id="A0A194QN78"/>
<dbReference type="Proteomes" id="UP000053240">
    <property type="component" value="Unassembled WGS sequence"/>
</dbReference>
<feature type="region of interest" description="Disordered" evidence="1">
    <location>
        <begin position="57"/>
        <end position="76"/>
    </location>
</feature>
<accession>A0A194QN78</accession>
<feature type="region of interest" description="Disordered" evidence="1">
    <location>
        <begin position="155"/>
        <end position="201"/>
    </location>
</feature>
<dbReference type="InParanoid" id="A0A194QN78"/>
<protein>
    <submittedName>
        <fullName evidence="2">Uncharacterized protein</fullName>
    </submittedName>
</protein>
<evidence type="ECO:0000313" key="3">
    <source>
        <dbReference type="Proteomes" id="UP000053240"/>
    </source>
</evidence>
<dbReference type="EMBL" id="KQ461194">
    <property type="protein sequence ID" value="KPJ06978.1"/>
    <property type="molecule type" value="Genomic_DNA"/>
</dbReference>
<proteinExistence type="predicted"/>
<feature type="compositionally biased region" description="Basic and acidic residues" evidence="1">
    <location>
        <begin position="165"/>
        <end position="192"/>
    </location>
</feature>
<keyword evidence="3" id="KW-1185">Reference proteome</keyword>
<organism evidence="2 3">
    <name type="scientific">Papilio machaon</name>
    <name type="common">Old World swallowtail butterfly</name>
    <dbReference type="NCBI Taxonomy" id="76193"/>
    <lineage>
        <taxon>Eukaryota</taxon>
        <taxon>Metazoa</taxon>
        <taxon>Ecdysozoa</taxon>
        <taxon>Arthropoda</taxon>
        <taxon>Hexapoda</taxon>
        <taxon>Insecta</taxon>
        <taxon>Pterygota</taxon>
        <taxon>Neoptera</taxon>
        <taxon>Endopterygota</taxon>
        <taxon>Lepidoptera</taxon>
        <taxon>Glossata</taxon>
        <taxon>Ditrysia</taxon>
        <taxon>Papilionoidea</taxon>
        <taxon>Papilionidae</taxon>
        <taxon>Papilioninae</taxon>
        <taxon>Papilio</taxon>
    </lineage>
</organism>
<gene>
    <name evidence="2" type="ORF">RR48_11477</name>
</gene>
<evidence type="ECO:0000256" key="1">
    <source>
        <dbReference type="SAM" id="MobiDB-lite"/>
    </source>
</evidence>